<dbReference type="OrthoDB" id="2186451at2"/>
<evidence type="ECO:0000313" key="2">
    <source>
        <dbReference type="Proteomes" id="UP000199481"/>
    </source>
</evidence>
<dbReference type="AlphaFoldDB" id="A0A1H0XZ25"/>
<dbReference type="EMBL" id="FNJW01000008">
    <property type="protein sequence ID" value="SDQ08133.1"/>
    <property type="molecule type" value="Genomic_DNA"/>
</dbReference>
<evidence type="ECO:0008006" key="3">
    <source>
        <dbReference type="Google" id="ProtNLM"/>
    </source>
</evidence>
<organism evidence="1 2">
    <name type="scientific">Carnobacterium viridans</name>
    <dbReference type="NCBI Taxonomy" id="174587"/>
    <lineage>
        <taxon>Bacteria</taxon>
        <taxon>Bacillati</taxon>
        <taxon>Bacillota</taxon>
        <taxon>Bacilli</taxon>
        <taxon>Lactobacillales</taxon>
        <taxon>Carnobacteriaceae</taxon>
        <taxon>Carnobacterium</taxon>
    </lineage>
</organism>
<keyword evidence="2" id="KW-1185">Reference proteome</keyword>
<protein>
    <recommendedName>
        <fullName evidence="3">Single-strand binding protein family protein</fullName>
    </recommendedName>
</protein>
<accession>A0A1H0XZ25</accession>
<dbReference type="RefSeq" id="WP_035022858.1">
    <property type="nucleotide sequence ID" value="NZ_CP084916.1"/>
</dbReference>
<name>A0A1H0XZ25_9LACT</name>
<dbReference type="InterPro" id="IPR012340">
    <property type="entry name" value="NA-bd_OB-fold"/>
</dbReference>
<proteinExistence type="predicted"/>
<dbReference type="SUPFAM" id="SSF50249">
    <property type="entry name" value="Nucleic acid-binding proteins"/>
    <property type="match status" value="1"/>
</dbReference>
<sequence>MNTAIITGKVDSDVKVINTKNGTPFCRFTLLSDGRKFNCLIAGKKAFSFVYEVELGSTITIESVINDRNQLVVQKFKLLSPPNYFGQVFDYKGHRMPHKKVLF</sequence>
<dbReference type="Proteomes" id="UP000199481">
    <property type="component" value="Unassembled WGS sequence"/>
</dbReference>
<gene>
    <name evidence="1" type="ORF">SAMN04487752_0590</name>
</gene>
<evidence type="ECO:0000313" key="1">
    <source>
        <dbReference type="EMBL" id="SDQ08133.1"/>
    </source>
</evidence>
<reference evidence="2" key="1">
    <citation type="submission" date="2016-10" db="EMBL/GenBank/DDBJ databases">
        <authorList>
            <person name="Varghese N."/>
            <person name="Submissions S."/>
        </authorList>
    </citation>
    <scope>NUCLEOTIDE SEQUENCE [LARGE SCALE GENOMIC DNA]</scope>
    <source>
        <strain evidence="2">MPL-11</strain>
    </source>
</reference>